<dbReference type="PANTHER" id="PTHR24148">
    <property type="entry name" value="ANKYRIN REPEAT DOMAIN-CONTAINING PROTEIN 39 HOMOLOG-RELATED"/>
    <property type="match status" value="1"/>
</dbReference>
<dbReference type="EMBL" id="KZ613534">
    <property type="protein sequence ID" value="PMD13235.1"/>
    <property type="molecule type" value="Genomic_DNA"/>
</dbReference>
<evidence type="ECO:0000313" key="3">
    <source>
        <dbReference type="Proteomes" id="UP000235672"/>
    </source>
</evidence>
<name>A0A2J6PGP4_9HELO</name>
<proteinExistence type="predicted"/>
<feature type="non-terminal residue" evidence="2">
    <location>
        <position position="113"/>
    </location>
</feature>
<dbReference type="InterPro" id="IPR010730">
    <property type="entry name" value="HET"/>
</dbReference>
<keyword evidence="3" id="KW-1185">Reference proteome</keyword>
<feature type="domain" description="Heterokaryon incompatibility" evidence="1">
    <location>
        <begin position="32"/>
        <end position="113"/>
    </location>
</feature>
<dbReference type="Proteomes" id="UP000235672">
    <property type="component" value="Unassembled WGS sequence"/>
</dbReference>
<dbReference type="InterPro" id="IPR052895">
    <property type="entry name" value="HetReg/Transcr_Mod"/>
</dbReference>
<dbReference type="Pfam" id="PF06985">
    <property type="entry name" value="HET"/>
    <property type="match status" value="1"/>
</dbReference>
<reference evidence="2 3" key="1">
    <citation type="submission" date="2016-05" db="EMBL/GenBank/DDBJ databases">
        <title>A degradative enzymes factory behind the ericoid mycorrhizal symbiosis.</title>
        <authorList>
            <consortium name="DOE Joint Genome Institute"/>
            <person name="Martino E."/>
            <person name="Morin E."/>
            <person name="Grelet G."/>
            <person name="Kuo A."/>
            <person name="Kohler A."/>
            <person name="Daghino S."/>
            <person name="Barry K."/>
            <person name="Choi C."/>
            <person name="Cichocki N."/>
            <person name="Clum A."/>
            <person name="Copeland A."/>
            <person name="Hainaut M."/>
            <person name="Haridas S."/>
            <person name="Labutti K."/>
            <person name="Lindquist E."/>
            <person name="Lipzen A."/>
            <person name="Khouja H.-R."/>
            <person name="Murat C."/>
            <person name="Ohm R."/>
            <person name="Olson A."/>
            <person name="Spatafora J."/>
            <person name="Veneault-Fourrey C."/>
            <person name="Henrissat B."/>
            <person name="Grigoriev I."/>
            <person name="Martin F."/>
            <person name="Perotto S."/>
        </authorList>
    </citation>
    <scope>NUCLEOTIDE SEQUENCE [LARGE SCALE GENOMIC DNA]</scope>
    <source>
        <strain evidence="2 3">UAMH 7357</strain>
    </source>
</reference>
<protein>
    <submittedName>
        <fullName evidence="2">HET-domain-containing protein</fullName>
    </submittedName>
</protein>
<dbReference type="OrthoDB" id="2157530at2759"/>
<dbReference type="STRING" id="1745343.A0A2J6PGP4"/>
<organism evidence="2 3">
    <name type="scientific">Hyaloscypha hepaticicola</name>
    <dbReference type="NCBI Taxonomy" id="2082293"/>
    <lineage>
        <taxon>Eukaryota</taxon>
        <taxon>Fungi</taxon>
        <taxon>Dikarya</taxon>
        <taxon>Ascomycota</taxon>
        <taxon>Pezizomycotina</taxon>
        <taxon>Leotiomycetes</taxon>
        <taxon>Helotiales</taxon>
        <taxon>Hyaloscyphaceae</taxon>
        <taxon>Hyaloscypha</taxon>
    </lineage>
</organism>
<accession>A0A2J6PGP4</accession>
<dbReference type="AlphaFoldDB" id="A0A2J6PGP4"/>
<evidence type="ECO:0000259" key="1">
    <source>
        <dbReference type="Pfam" id="PF06985"/>
    </source>
</evidence>
<gene>
    <name evidence="2" type="ORF">NA56DRAFT_585975</name>
</gene>
<sequence>MIRLLYLDPATGNHSAIHSRLQPVNFDESCVYKALSYVWGDEGEKLPIFIDGKRHLVTPNCRAGLRRLREIGVVCLWVDAICINQRDESEKRDQLALMRDIYHFADEVVIWLG</sequence>
<dbReference type="PANTHER" id="PTHR24148:SF64">
    <property type="entry name" value="HETEROKARYON INCOMPATIBILITY DOMAIN-CONTAINING PROTEIN"/>
    <property type="match status" value="1"/>
</dbReference>
<evidence type="ECO:0000313" key="2">
    <source>
        <dbReference type="EMBL" id="PMD13235.1"/>
    </source>
</evidence>